<dbReference type="Pfam" id="PF17146">
    <property type="entry name" value="PIN_6"/>
    <property type="match status" value="1"/>
</dbReference>
<feature type="compositionally biased region" description="Acidic residues" evidence="10">
    <location>
        <begin position="321"/>
        <end position="335"/>
    </location>
</feature>
<evidence type="ECO:0000313" key="13">
    <source>
        <dbReference type="EMBL" id="KYM93619.1"/>
    </source>
</evidence>
<dbReference type="CDD" id="cd09876">
    <property type="entry name" value="PIN_Nob1-like"/>
    <property type="match status" value="1"/>
</dbReference>
<evidence type="ECO:0000256" key="7">
    <source>
        <dbReference type="ARBA" id="ARBA00023242"/>
    </source>
</evidence>
<dbReference type="PIRSF" id="PIRSF037125">
    <property type="entry name" value="D-site_20S_pre-rRNA_nuclease"/>
    <property type="match status" value="1"/>
</dbReference>
<dbReference type="InterPro" id="IPR033411">
    <property type="entry name" value="Ribonuclease_PIN"/>
</dbReference>
<dbReference type="PANTHER" id="PTHR12814:SF2">
    <property type="entry name" value="RNA-BINDING PROTEIN NOB1"/>
    <property type="match status" value="1"/>
</dbReference>
<dbReference type="InterPro" id="IPR014881">
    <property type="entry name" value="NOB1_Zn-bd"/>
</dbReference>
<evidence type="ECO:0000256" key="4">
    <source>
        <dbReference type="ARBA" id="ARBA00022723"/>
    </source>
</evidence>
<feature type="binding site" evidence="9">
    <location>
        <position position="403"/>
    </location>
    <ligand>
        <name>Zn(2+)</name>
        <dbReference type="ChEBI" id="CHEBI:29105"/>
    </ligand>
</feature>
<evidence type="ECO:0000256" key="2">
    <source>
        <dbReference type="ARBA" id="ARBA00005858"/>
    </source>
</evidence>
<evidence type="ECO:0000259" key="11">
    <source>
        <dbReference type="Pfam" id="PF08772"/>
    </source>
</evidence>
<comment type="function">
    <text evidence="8">May play a role in mRNA degradation.</text>
</comment>
<feature type="region of interest" description="Disordered" evidence="10">
    <location>
        <begin position="1"/>
        <end position="36"/>
    </location>
</feature>
<dbReference type="STRING" id="456900.A0A151I691"/>
<feature type="region of interest" description="Disordered" evidence="10">
    <location>
        <begin position="253"/>
        <end position="277"/>
    </location>
</feature>
<accession>A0A151I691</accession>
<dbReference type="GO" id="GO:0046872">
    <property type="term" value="F:metal ion binding"/>
    <property type="evidence" value="ECO:0007669"/>
    <property type="project" value="UniProtKB-UniRule"/>
</dbReference>
<dbReference type="GO" id="GO:0016787">
    <property type="term" value="F:hydrolase activity"/>
    <property type="evidence" value="ECO:0007669"/>
    <property type="project" value="UniProtKB-KW"/>
</dbReference>
<gene>
    <name evidence="13" type="ORF">ALC62_15780</name>
</gene>
<dbReference type="Proteomes" id="UP000078542">
    <property type="component" value="Unassembled WGS sequence"/>
</dbReference>
<reference evidence="13 14" key="1">
    <citation type="submission" date="2016-03" db="EMBL/GenBank/DDBJ databases">
        <title>Cyphomyrmex costatus WGS genome.</title>
        <authorList>
            <person name="Nygaard S."/>
            <person name="Hu H."/>
            <person name="Boomsma J."/>
            <person name="Zhang G."/>
        </authorList>
    </citation>
    <scope>NUCLEOTIDE SEQUENCE [LARGE SCALE GENOMIC DNA]</scope>
    <source>
        <strain evidence="13">MS0001</strain>
        <tissue evidence="13">Whole body</tissue>
    </source>
</reference>
<feature type="binding site" evidence="9">
    <location>
        <position position="400"/>
    </location>
    <ligand>
        <name>Zn(2+)</name>
        <dbReference type="ChEBI" id="CHEBI:29105"/>
    </ligand>
</feature>
<evidence type="ECO:0000259" key="12">
    <source>
        <dbReference type="Pfam" id="PF17146"/>
    </source>
</evidence>
<evidence type="ECO:0000256" key="9">
    <source>
        <dbReference type="PIRSR" id="PIRSR037125-1"/>
    </source>
</evidence>
<evidence type="ECO:0000256" key="10">
    <source>
        <dbReference type="SAM" id="MobiDB-lite"/>
    </source>
</evidence>
<dbReference type="GO" id="GO:0004521">
    <property type="term" value="F:RNA endonuclease activity"/>
    <property type="evidence" value="ECO:0007669"/>
    <property type="project" value="UniProtKB-UniRule"/>
</dbReference>
<evidence type="ECO:0000256" key="6">
    <source>
        <dbReference type="ARBA" id="ARBA00022833"/>
    </source>
</evidence>
<dbReference type="FunFam" id="3.40.50.1010:FF:000020">
    <property type="entry name" value="20S-pre-rRNA D-site endonuclease NOB1"/>
    <property type="match status" value="1"/>
</dbReference>
<feature type="binding site" evidence="9">
    <location>
        <position position="415"/>
    </location>
    <ligand>
        <name>Zn(2+)</name>
        <dbReference type="ChEBI" id="CHEBI:29105"/>
    </ligand>
</feature>
<feature type="region of interest" description="Disordered" evidence="10">
    <location>
        <begin position="314"/>
        <end position="338"/>
    </location>
</feature>
<evidence type="ECO:0000256" key="8">
    <source>
        <dbReference type="PIRNR" id="PIRNR037125"/>
    </source>
</evidence>
<keyword evidence="3" id="KW-0540">Nuclease</keyword>
<dbReference type="SUPFAM" id="SSF144206">
    <property type="entry name" value="NOB1 zinc finger-like"/>
    <property type="match status" value="1"/>
</dbReference>
<dbReference type="GO" id="GO:0031981">
    <property type="term" value="C:nuclear lumen"/>
    <property type="evidence" value="ECO:0007669"/>
    <property type="project" value="UniProtKB-ARBA"/>
</dbReference>
<feature type="binding site" evidence="9">
    <location>
        <position position="418"/>
    </location>
    <ligand>
        <name>Zn(2+)</name>
        <dbReference type="ChEBI" id="CHEBI:29105"/>
    </ligand>
</feature>
<evidence type="ECO:0000256" key="3">
    <source>
        <dbReference type="ARBA" id="ARBA00022722"/>
    </source>
</evidence>
<dbReference type="GO" id="GO:0005737">
    <property type="term" value="C:cytoplasm"/>
    <property type="evidence" value="ECO:0007669"/>
    <property type="project" value="UniProtKB-ARBA"/>
</dbReference>
<feature type="compositionally biased region" description="Polar residues" evidence="10">
    <location>
        <begin position="253"/>
        <end position="267"/>
    </location>
</feature>
<dbReference type="AlphaFoldDB" id="A0A151I691"/>
<name>A0A151I691_9HYME</name>
<proteinExistence type="inferred from homology"/>
<keyword evidence="6 8" id="KW-0862">Zinc</keyword>
<keyword evidence="14" id="KW-1185">Reference proteome</keyword>
<comment type="subcellular location">
    <subcellularLocation>
        <location evidence="1 8">Nucleus</location>
    </subcellularLocation>
</comment>
<comment type="similarity">
    <text evidence="2 8">Belongs to the NOB1 family.</text>
</comment>
<dbReference type="Pfam" id="PF08772">
    <property type="entry name" value="Zn_ribbon_NOB1"/>
    <property type="match status" value="1"/>
</dbReference>
<organism evidence="13 14">
    <name type="scientific">Cyphomyrmex costatus</name>
    <dbReference type="NCBI Taxonomy" id="456900"/>
    <lineage>
        <taxon>Eukaryota</taxon>
        <taxon>Metazoa</taxon>
        <taxon>Ecdysozoa</taxon>
        <taxon>Arthropoda</taxon>
        <taxon>Hexapoda</taxon>
        <taxon>Insecta</taxon>
        <taxon>Pterygota</taxon>
        <taxon>Neoptera</taxon>
        <taxon>Endopterygota</taxon>
        <taxon>Hymenoptera</taxon>
        <taxon>Apocrita</taxon>
        <taxon>Aculeata</taxon>
        <taxon>Formicoidea</taxon>
        <taxon>Formicidae</taxon>
        <taxon>Myrmicinae</taxon>
        <taxon>Cyphomyrmex</taxon>
    </lineage>
</organism>
<sequence>MKSEIAERNNNGKGKWKGLKPMTHRKTTYSLTPNPNGADDHRSFDHQMEPFFGSLNAKNRVWAHVGLNSGLQIASQSHRADIGVNILTEQVVVDEIINKRQLRKLVVLPYDLKVQEAFTENVKFVTEFSKKSGDYTSLSATDIKVIALTYQLEKEKVGTIHLKNSPTIRIIKSTSDKDKESRNDPKLPVGFYMPKKKERNEVVTDNVTTSSNNMEKGDVIKEDIRHVQITNHSAINNTINGTEINDVEEQFTSYTSASSDESQSDYETASDKDDDKTNDLADKFSKLKCNPTDLEIEGMGMYIMDNILAPVNTTSKSDESFKDEDEYDGDDDDESGWITPANVSSIKKQVDSEILEEKAVTVACLTMDFAMQNVLMQMGLNVVALDGRVIKQMRTFIFRCYACFKTTSIMTKIFCPHCGNRTLKKVEVTLDENGKQQIHINFRRPLSVKGKRFSLPTPKGGKHANNPILCMDQPMPEQRPSRLARIKNDPLDDNYIAGYSPFVMRDINSKSAILGIRPDGIIKYWMKRNPNESKRRRK</sequence>
<dbReference type="GO" id="GO:0030490">
    <property type="term" value="P:maturation of SSU-rRNA"/>
    <property type="evidence" value="ECO:0007669"/>
    <property type="project" value="TreeGrafter"/>
</dbReference>
<keyword evidence="5" id="KW-0378">Hydrolase</keyword>
<dbReference type="PANTHER" id="PTHR12814">
    <property type="entry name" value="RNA-BINDING PROTEIN NOB1"/>
    <property type="match status" value="1"/>
</dbReference>
<dbReference type="Gene3D" id="6.20.210.10">
    <property type="entry name" value="Nin one binding (NOB1), Zn-ribbon-like"/>
    <property type="match status" value="1"/>
</dbReference>
<feature type="domain" description="Ribonuclease PIN" evidence="12">
    <location>
        <begin position="77"/>
        <end position="152"/>
    </location>
</feature>
<evidence type="ECO:0000256" key="5">
    <source>
        <dbReference type="ARBA" id="ARBA00022801"/>
    </source>
</evidence>
<dbReference type="EMBL" id="KQ978500">
    <property type="protein sequence ID" value="KYM93619.1"/>
    <property type="molecule type" value="Genomic_DNA"/>
</dbReference>
<protein>
    <recommendedName>
        <fullName evidence="8">RNA-binding protein NOB1</fullName>
    </recommendedName>
</protein>
<dbReference type="InterPro" id="IPR017117">
    <property type="entry name" value="Nob1_euk"/>
</dbReference>
<feature type="domain" description="Nin one binding (NOB1) Zn-ribbon-like" evidence="11">
    <location>
        <begin position="390"/>
        <end position="461"/>
    </location>
</feature>
<keyword evidence="7 8" id="KW-0539">Nucleus</keyword>
<keyword evidence="4 8" id="KW-0479">Metal-binding</keyword>
<evidence type="ECO:0000313" key="14">
    <source>
        <dbReference type="Proteomes" id="UP000078542"/>
    </source>
</evidence>
<dbReference type="InterPro" id="IPR039907">
    <property type="entry name" value="NOB1"/>
</dbReference>
<evidence type="ECO:0000256" key="1">
    <source>
        <dbReference type="ARBA" id="ARBA00004123"/>
    </source>
</evidence>
<feature type="compositionally biased region" description="Basic residues" evidence="10">
    <location>
        <begin position="14"/>
        <end position="27"/>
    </location>
</feature>
<dbReference type="Gene3D" id="3.40.50.1010">
    <property type="entry name" value="5'-nuclease"/>
    <property type="match status" value="1"/>
</dbReference>
<dbReference type="GO" id="GO:0030688">
    <property type="term" value="C:preribosome, small subunit precursor"/>
    <property type="evidence" value="ECO:0007669"/>
    <property type="project" value="TreeGrafter"/>
</dbReference>
<dbReference type="InterPro" id="IPR036283">
    <property type="entry name" value="NOB1_Zf-like_sf"/>
</dbReference>